<proteinExistence type="inferred from homology"/>
<dbReference type="InterPro" id="IPR049874">
    <property type="entry name" value="ROK_cs"/>
</dbReference>
<comment type="similarity">
    <text evidence="1">Belongs to the ROK (NagC/XylR) family.</text>
</comment>
<dbReference type="Pfam" id="PF13412">
    <property type="entry name" value="HTH_24"/>
    <property type="match status" value="1"/>
</dbReference>
<dbReference type="PANTHER" id="PTHR18964:SF149">
    <property type="entry name" value="BIFUNCTIONAL UDP-N-ACETYLGLUCOSAMINE 2-EPIMERASE_N-ACETYLMANNOSAMINE KINASE"/>
    <property type="match status" value="1"/>
</dbReference>
<evidence type="ECO:0000313" key="3">
    <source>
        <dbReference type="Proteomes" id="UP000283310"/>
    </source>
</evidence>
<dbReference type="Pfam" id="PF00480">
    <property type="entry name" value="ROK"/>
    <property type="match status" value="1"/>
</dbReference>
<protein>
    <submittedName>
        <fullName evidence="2">ROK family transcriptional regulator</fullName>
    </submittedName>
</protein>
<dbReference type="PROSITE" id="PS01125">
    <property type="entry name" value="ROK"/>
    <property type="match status" value="1"/>
</dbReference>
<gene>
    <name evidence="2" type="ORF">DWY65_06690</name>
</gene>
<dbReference type="SUPFAM" id="SSF46785">
    <property type="entry name" value="Winged helix' DNA-binding domain"/>
    <property type="match status" value="1"/>
</dbReference>
<organism evidence="2 3">
    <name type="scientific">Bacteroides stercoris</name>
    <dbReference type="NCBI Taxonomy" id="46506"/>
    <lineage>
        <taxon>Bacteria</taxon>
        <taxon>Pseudomonadati</taxon>
        <taxon>Bacteroidota</taxon>
        <taxon>Bacteroidia</taxon>
        <taxon>Bacteroidales</taxon>
        <taxon>Bacteroidaceae</taxon>
        <taxon>Bacteroides</taxon>
    </lineage>
</organism>
<dbReference type="Gene3D" id="1.10.10.10">
    <property type="entry name" value="Winged helix-like DNA-binding domain superfamily/Winged helix DNA-binding domain"/>
    <property type="match status" value="1"/>
</dbReference>
<dbReference type="RefSeq" id="WP_016661261.1">
    <property type="nucleotide sequence ID" value="NZ_JADNPL010000008.1"/>
</dbReference>
<dbReference type="InterPro" id="IPR000600">
    <property type="entry name" value="ROK"/>
</dbReference>
<dbReference type="InterPro" id="IPR036390">
    <property type="entry name" value="WH_DNA-bd_sf"/>
</dbReference>
<dbReference type="Proteomes" id="UP000283310">
    <property type="component" value="Unassembled WGS sequence"/>
</dbReference>
<dbReference type="InterPro" id="IPR043129">
    <property type="entry name" value="ATPase_NBD"/>
</dbReference>
<dbReference type="Gene3D" id="3.30.420.40">
    <property type="match status" value="2"/>
</dbReference>
<comment type="caution">
    <text evidence="2">The sequence shown here is derived from an EMBL/GenBank/DDBJ whole genome shotgun (WGS) entry which is preliminary data.</text>
</comment>
<accession>A0A412DQ89</accession>
<evidence type="ECO:0000313" key="2">
    <source>
        <dbReference type="EMBL" id="RGR14912.1"/>
    </source>
</evidence>
<dbReference type="InterPro" id="IPR036388">
    <property type="entry name" value="WH-like_DNA-bd_sf"/>
</dbReference>
<dbReference type="SUPFAM" id="SSF53067">
    <property type="entry name" value="Actin-like ATPase domain"/>
    <property type="match status" value="1"/>
</dbReference>
<evidence type="ECO:0000256" key="1">
    <source>
        <dbReference type="ARBA" id="ARBA00006479"/>
    </source>
</evidence>
<name>A0A412DQ89_BACSE</name>
<dbReference type="AlphaFoldDB" id="A0A412DQ89"/>
<sequence>MAQELLKEIEMGSKNALIKKRIITHYIYNGSSTITDLSKELDLSVPTITKFIYEMCEDGYINDYGKLETTGGRHPSLYGLNPESGYFIGVDIKKFSINIGLINFKGDMIELKMNIPYKFENTSEALEELCKLISNFIKKTGINTEKIMNICINISGRVNPDSGYSFSMFNFSERPLAEILTEKIGRPVCIDNDTRAMTYGEYMQGCVTGEKNIIFVNISWGLGIGIIIDGKIYTGKSGFSGEFGHINVFENEILCHCGKKGCLETEASGSALHRILLERINSGENSILSNRINIKGDALTLDEIIGAVNKEDLLCIEIVEEIGQKLGKQIAGLINIFNPELVIIGGTLSLTDDYIAQPIKTAIRKYSLNLVNQDSAIMLSKLRDKAGIIGACMLARSRMFEC</sequence>
<reference evidence="2 3" key="1">
    <citation type="submission" date="2018-08" db="EMBL/GenBank/DDBJ databases">
        <title>A genome reference for cultivated species of the human gut microbiota.</title>
        <authorList>
            <person name="Zou Y."/>
            <person name="Xue W."/>
            <person name="Luo G."/>
        </authorList>
    </citation>
    <scope>NUCLEOTIDE SEQUENCE [LARGE SCALE GENOMIC DNA]</scope>
    <source>
        <strain evidence="2 3">AF26-20BH</strain>
    </source>
</reference>
<dbReference type="PANTHER" id="PTHR18964">
    <property type="entry name" value="ROK (REPRESSOR, ORF, KINASE) FAMILY"/>
    <property type="match status" value="1"/>
</dbReference>
<dbReference type="EMBL" id="QRTW01000008">
    <property type="protein sequence ID" value="RGR14912.1"/>
    <property type="molecule type" value="Genomic_DNA"/>
</dbReference>